<keyword evidence="2" id="KW-1185">Reference proteome</keyword>
<name>A0ACA9LU61_9GLOM</name>
<reference evidence="1" key="1">
    <citation type="submission" date="2021-06" db="EMBL/GenBank/DDBJ databases">
        <authorList>
            <person name="Kallberg Y."/>
            <person name="Tangrot J."/>
            <person name="Rosling A."/>
        </authorList>
    </citation>
    <scope>NUCLEOTIDE SEQUENCE</scope>
    <source>
        <strain evidence="1">AU212A</strain>
    </source>
</reference>
<gene>
    <name evidence="1" type="ORF">SCALOS_LOCUS5134</name>
</gene>
<dbReference type="Proteomes" id="UP000789860">
    <property type="component" value="Unassembled WGS sequence"/>
</dbReference>
<protein>
    <submittedName>
        <fullName evidence="1">60_t:CDS:1</fullName>
    </submittedName>
</protein>
<dbReference type="EMBL" id="CAJVPM010007886">
    <property type="protein sequence ID" value="CAG8549735.1"/>
    <property type="molecule type" value="Genomic_DNA"/>
</dbReference>
<proteinExistence type="predicted"/>
<evidence type="ECO:0000313" key="1">
    <source>
        <dbReference type="EMBL" id="CAG8549735.1"/>
    </source>
</evidence>
<comment type="caution">
    <text evidence="1">The sequence shown here is derived from an EMBL/GenBank/DDBJ whole genome shotgun (WGS) entry which is preliminary data.</text>
</comment>
<organism evidence="1 2">
    <name type="scientific">Scutellospora calospora</name>
    <dbReference type="NCBI Taxonomy" id="85575"/>
    <lineage>
        <taxon>Eukaryota</taxon>
        <taxon>Fungi</taxon>
        <taxon>Fungi incertae sedis</taxon>
        <taxon>Mucoromycota</taxon>
        <taxon>Glomeromycotina</taxon>
        <taxon>Glomeromycetes</taxon>
        <taxon>Diversisporales</taxon>
        <taxon>Gigasporaceae</taxon>
        <taxon>Scutellospora</taxon>
    </lineage>
</organism>
<evidence type="ECO:0000313" key="2">
    <source>
        <dbReference type="Proteomes" id="UP000789860"/>
    </source>
</evidence>
<sequence>MWKNLPLIFTFIIAILNNFAFTTTPSEWKGDELLPFQDASGHLIGTYSNLSLNERAVICEPGYYQCAGTSLCCSTLCGKICSSSTCCEGPCCGIYCCLPPSKCCGNNGCCLSGSTCCNGKGCCPNGFQCCGNGNCCSEYEYCNDGICLVGLTPSITITERVVVKIVQYIIKLQVSVLKLAKDNNYNDKEANKIDQSAKKLIDCVNNFGMSLVKAGLQKNDSCISCDQANILSYFNTNSTPSTNETLAMLKLFYSIEQAMVNATECKFSINCMSGDSCSQDSKITQTSGCNSNSVNNSFKVIGIFLILTIMNLYFVYGDALIGNIAVDADFY</sequence>
<accession>A0ACA9LU61</accession>